<proteinExistence type="predicted"/>
<reference evidence="1 2" key="1">
    <citation type="submission" date="2016-12" db="EMBL/GenBank/DDBJ databases">
        <authorList>
            <person name="Song W.-J."/>
            <person name="Kurnit D.M."/>
        </authorList>
    </citation>
    <scope>NUCLEOTIDE SEQUENCE [LARGE SCALE GENOMIC DNA]</scope>
    <source>
        <strain evidence="1 2">DSM 14810</strain>
    </source>
</reference>
<dbReference type="AlphaFoldDB" id="A0A1M7SJZ7"/>
<sequence>MNLYTAENAYLWAYTIMVTGIQSVSCWECGDCMLRLEIHKGIRIRYAIGLLLVLMAFQLCACGKKAEESQEASFYIPQVYRCSFVSLSEEDDHRNTFRHKMRYDLNDFYRHNDSYEAIFRLYRNVSVNSFLFDVTDDNFGIEKLTGADKNHFHYVVIDLCEEELFPGTDQKYQTMVYDVESGNFWLGKDCDHLYSYGKCAIENYRADTDLLAYVEGKWEVPEYQSFYDYLCSMDWLKTS</sequence>
<protein>
    <submittedName>
        <fullName evidence="1">Uncharacterized protein</fullName>
    </submittedName>
</protein>
<evidence type="ECO:0000313" key="1">
    <source>
        <dbReference type="EMBL" id="SHN58748.1"/>
    </source>
</evidence>
<name>A0A1M7SJZ7_9FIRM</name>
<organism evidence="1 2">
    <name type="scientific">Butyrivibrio hungatei DSM 14810</name>
    <dbReference type="NCBI Taxonomy" id="1121132"/>
    <lineage>
        <taxon>Bacteria</taxon>
        <taxon>Bacillati</taxon>
        <taxon>Bacillota</taxon>
        <taxon>Clostridia</taxon>
        <taxon>Lachnospirales</taxon>
        <taxon>Lachnospiraceae</taxon>
        <taxon>Butyrivibrio</taxon>
    </lineage>
</organism>
<accession>A0A1M7SJZ7</accession>
<dbReference type="Proteomes" id="UP000184097">
    <property type="component" value="Unassembled WGS sequence"/>
</dbReference>
<gene>
    <name evidence="1" type="ORF">SAMN02745247_01947</name>
</gene>
<evidence type="ECO:0000313" key="2">
    <source>
        <dbReference type="Proteomes" id="UP000184097"/>
    </source>
</evidence>
<dbReference type="EMBL" id="FRDH01000007">
    <property type="protein sequence ID" value="SHN58748.1"/>
    <property type="molecule type" value="Genomic_DNA"/>
</dbReference>